<proteinExistence type="predicted"/>
<dbReference type="Proteomes" id="UP000198832">
    <property type="component" value="Unassembled WGS sequence"/>
</dbReference>
<dbReference type="EMBL" id="FOLB01000016">
    <property type="protein sequence ID" value="SFC95029.1"/>
    <property type="molecule type" value="Genomic_DNA"/>
</dbReference>
<organism evidence="2 3">
    <name type="scientific">Nocardioides terrae</name>
    <dbReference type="NCBI Taxonomy" id="574651"/>
    <lineage>
        <taxon>Bacteria</taxon>
        <taxon>Bacillati</taxon>
        <taxon>Actinomycetota</taxon>
        <taxon>Actinomycetes</taxon>
        <taxon>Propionibacteriales</taxon>
        <taxon>Nocardioidaceae</taxon>
        <taxon>Nocardioides</taxon>
    </lineage>
</organism>
<dbReference type="AlphaFoldDB" id="A0A1I1NBL0"/>
<accession>A0A1I1NBL0</accession>
<evidence type="ECO:0000313" key="3">
    <source>
        <dbReference type="Proteomes" id="UP000198832"/>
    </source>
</evidence>
<keyword evidence="3" id="KW-1185">Reference proteome</keyword>
<sequence>MTVQLDADTWALLVGLLAAAGFVTALLGALLVVQIGRGG</sequence>
<keyword evidence="1" id="KW-1133">Transmembrane helix</keyword>
<protein>
    <submittedName>
        <fullName evidence="2">Uncharacterized protein</fullName>
    </submittedName>
</protein>
<reference evidence="2 3" key="1">
    <citation type="submission" date="2016-10" db="EMBL/GenBank/DDBJ databases">
        <authorList>
            <person name="de Groot N.N."/>
        </authorList>
    </citation>
    <scope>NUCLEOTIDE SEQUENCE [LARGE SCALE GENOMIC DNA]</scope>
    <source>
        <strain evidence="2 3">CGMCC 1.7056</strain>
    </source>
</reference>
<keyword evidence="1" id="KW-0472">Membrane</keyword>
<feature type="transmembrane region" description="Helical" evidence="1">
    <location>
        <begin position="12"/>
        <end position="33"/>
    </location>
</feature>
<name>A0A1I1NBL0_9ACTN</name>
<evidence type="ECO:0000256" key="1">
    <source>
        <dbReference type="SAM" id="Phobius"/>
    </source>
</evidence>
<gene>
    <name evidence="2" type="ORF">SAMN04487968_1169</name>
</gene>
<evidence type="ECO:0000313" key="2">
    <source>
        <dbReference type="EMBL" id="SFC95029.1"/>
    </source>
</evidence>
<keyword evidence="1" id="KW-0812">Transmembrane</keyword>